<evidence type="ECO:0000313" key="2">
    <source>
        <dbReference type="EMBL" id="MBC8433081.1"/>
    </source>
</evidence>
<reference evidence="2 3" key="1">
    <citation type="submission" date="2020-08" db="EMBL/GenBank/DDBJ databases">
        <title>Bridging the membrane lipid divide: bacteria of the FCB group superphylum have the potential to synthesize archaeal ether lipids.</title>
        <authorList>
            <person name="Villanueva L."/>
            <person name="Von Meijenfeldt F.A.B."/>
            <person name="Westbye A.B."/>
            <person name="Yadav S."/>
            <person name="Hopmans E.C."/>
            <person name="Dutilh B.E."/>
            <person name="Sinninghe Damste J.S."/>
        </authorList>
    </citation>
    <scope>NUCLEOTIDE SEQUENCE [LARGE SCALE GENOMIC DNA]</scope>
    <source>
        <strain evidence="2">NIOZ-UU17</strain>
    </source>
</reference>
<dbReference type="Pfam" id="PF10056">
    <property type="entry name" value="DUF2293"/>
    <property type="match status" value="1"/>
</dbReference>
<accession>A0A8J6NSS9</accession>
<comment type="caution">
    <text evidence="2">The sequence shown here is derived from an EMBL/GenBank/DDBJ whole genome shotgun (WGS) entry which is preliminary data.</text>
</comment>
<dbReference type="InterPro" id="IPR018744">
    <property type="entry name" value="DUF2293"/>
</dbReference>
<dbReference type="Proteomes" id="UP000605201">
    <property type="component" value="Unassembled WGS sequence"/>
</dbReference>
<evidence type="ECO:0000259" key="1">
    <source>
        <dbReference type="Pfam" id="PF10056"/>
    </source>
</evidence>
<organism evidence="2 3">
    <name type="scientific">Candidatus Desulfatibia vada</name>
    <dbReference type="NCBI Taxonomy" id="2841696"/>
    <lineage>
        <taxon>Bacteria</taxon>
        <taxon>Pseudomonadati</taxon>
        <taxon>Thermodesulfobacteriota</taxon>
        <taxon>Desulfobacteria</taxon>
        <taxon>Desulfobacterales</taxon>
        <taxon>Desulfobacterales incertae sedis</taxon>
        <taxon>Candidatus Desulfatibia</taxon>
    </lineage>
</organism>
<dbReference type="AlphaFoldDB" id="A0A8J6NSS9"/>
<dbReference type="EMBL" id="JACNIG010000268">
    <property type="protein sequence ID" value="MBC8433081.1"/>
    <property type="molecule type" value="Genomic_DNA"/>
</dbReference>
<dbReference type="PANTHER" id="PTHR38113">
    <property type="match status" value="1"/>
</dbReference>
<feature type="domain" description="DUF2293" evidence="1">
    <location>
        <begin position="142"/>
        <end position="227"/>
    </location>
</feature>
<dbReference type="PANTHER" id="PTHR38113:SF2">
    <property type="entry name" value="DUF2293 DOMAIN-CONTAINING PROTEIN"/>
    <property type="match status" value="1"/>
</dbReference>
<evidence type="ECO:0000313" key="3">
    <source>
        <dbReference type="Proteomes" id="UP000605201"/>
    </source>
</evidence>
<protein>
    <submittedName>
        <fullName evidence="2">DUF2293 domain-containing protein</fullName>
    </submittedName>
</protein>
<sequence length="231" mass="26298">MAKRERKQKNELKVFISSRESRCDECDENLGHGAWILLQGDDKGAACPSCADLDHLVFLPSGDVALTRRSRKYSKLAAIVLKWSRARKRYERQGLLVENAAIELAEHECKADADTRKLRRAYAAIRRAELDEEYIASFAARVRELYPNCPTGREKVIAEHSCRKYSGRVGRSAVAKELDKKAINLAVAVHVRHQETNYDELLLTGFERRQAREQVHAQVSHVLDEWQSPAS</sequence>
<gene>
    <name evidence="2" type="ORF">H8D96_14310</name>
</gene>
<name>A0A8J6NSS9_9BACT</name>
<proteinExistence type="predicted"/>